<organism evidence="3 4">
    <name type="scientific">Brachybacterium huguangmaarense</name>
    <dbReference type="NCBI Taxonomy" id="1652028"/>
    <lineage>
        <taxon>Bacteria</taxon>
        <taxon>Bacillati</taxon>
        <taxon>Actinomycetota</taxon>
        <taxon>Actinomycetes</taxon>
        <taxon>Micrococcales</taxon>
        <taxon>Dermabacteraceae</taxon>
        <taxon>Brachybacterium</taxon>
    </lineage>
</organism>
<name>A0ABY6G0D7_9MICO</name>
<keyword evidence="1" id="KW-0472">Membrane</keyword>
<keyword evidence="4" id="KW-1185">Reference proteome</keyword>
<dbReference type="InterPro" id="IPR029058">
    <property type="entry name" value="AB_hydrolase_fold"/>
</dbReference>
<dbReference type="GO" id="GO:0016787">
    <property type="term" value="F:hydrolase activity"/>
    <property type="evidence" value="ECO:0007669"/>
    <property type="project" value="UniProtKB-KW"/>
</dbReference>
<dbReference type="RefSeq" id="WP_263593758.1">
    <property type="nucleotide sequence ID" value="NZ_CP107020.1"/>
</dbReference>
<evidence type="ECO:0000313" key="3">
    <source>
        <dbReference type="EMBL" id="UYG16545.1"/>
    </source>
</evidence>
<evidence type="ECO:0000256" key="1">
    <source>
        <dbReference type="SAM" id="Phobius"/>
    </source>
</evidence>
<sequence>MTSRPLPSFVLPVARAVGSRRRRHERERRARWAHAATLGLTGAAGAFALSAGALTVGARVMARLPLVPVGRQRSDATVRAVYRDRVHLDATAETRRPGYLAIRQAGGAVHVRLGAVLGSPTPTSVARVLLAQDTPRPQDRLELGPAGTNGYYWAGDPATAHGLDFEDVVVDSPVGAMPAWQVTPRGEGDGSGTWAVLVHGHGATRGETLRVMPLLSELGLTALAITYRNDAGAAESADRMHHLGADEWEDAEAAIVHALAHGARRVVLVGWSMGGGIALRTSVLSAHRDAIAAVVLDSPAVDWQDILDYHAKALRAPRPMRRLALWMMRSRWGARAVRLREPIALAQMRPAFYGEHLRHRTLLLHAMEDRTVPPGPSAELAGLRPDLVQYVPFPEASHTREWNTDSERYERVLTRFLTDVLGLAVDPDAMALPVRDPASPPQERSSGLRL</sequence>
<dbReference type="EMBL" id="CP107020">
    <property type="protein sequence ID" value="UYG16545.1"/>
    <property type="molecule type" value="Genomic_DNA"/>
</dbReference>
<gene>
    <name evidence="3" type="ORF">BRM3_13210</name>
</gene>
<feature type="transmembrane region" description="Helical" evidence="1">
    <location>
        <begin position="32"/>
        <end position="54"/>
    </location>
</feature>
<evidence type="ECO:0000313" key="4">
    <source>
        <dbReference type="Proteomes" id="UP001164305"/>
    </source>
</evidence>
<keyword evidence="1" id="KW-1133">Transmembrane helix</keyword>
<dbReference type="Proteomes" id="UP001164305">
    <property type="component" value="Chromosome"/>
</dbReference>
<protein>
    <submittedName>
        <fullName evidence="3">Alpha/beta fold hydrolase</fullName>
    </submittedName>
</protein>
<keyword evidence="3" id="KW-0378">Hydrolase</keyword>
<dbReference type="Gene3D" id="3.40.50.1820">
    <property type="entry name" value="alpha/beta hydrolase"/>
    <property type="match status" value="1"/>
</dbReference>
<feature type="domain" description="AB hydrolase-1" evidence="2">
    <location>
        <begin position="196"/>
        <end position="403"/>
    </location>
</feature>
<dbReference type="SUPFAM" id="SSF53474">
    <property type="entry name" value="alpha/beta-Hydrolases"/>
    <property type="match status" value="1"/>
</dbReference>
<evidence type="ECO:0000259" key="2">
    <source>
        <dbReference type="Pfam" id="PF12697"/>
    </source>
</evidence>
<keyword evidence="1" id="KW-0812">Transmembrane</keyword>
<dbReference type="Pfam" id="PF12697">
    <property type="entry name" value="Abhydrolase_6"/>
    <property type="match status" value="1"/>
</dbReference>
<dbReference type="InterPro" id="IPR000073">
    <property type="entry name" value="AB_hydrolase_1"/>
</dbReference>
<proteinExistence type="predicted"/>
<accession>A0ABY6G0D7</accession>
<reference evidence="3" key="1">
    <citation type="submission" date="2022-10" db="EMBL/GenBank/DDBJ databases">
        <title>Whole-Genome Sequencing of Brachybacterium huguangmaarense BRM-3, Isolated from Betula schmidtii.</title>
        <authorList>
            <person name="Haam D."/>
        </authorList>
    </citation>
    <scope>NUCLEOTIDE SEQUENCE</scope>
    <source>
        <strain evidence="3">BRM-3</strain>
    </source>
</reference>